<keyword evidence="4" id="KW-0808">Transferase</keyword>
<evidence type="ECO:0000256" key="7">
    <source>
        <dbReference type="PROSITE-ProRule" id="PRU00339"/>
    </source>
</evidence>
<dbReference type="Pfam" id="PF00512">
    <property type="entry name" value="HisKA"/>
    <property type="match status" value="1"/>
</dbReference>
<protein>
    <recommendedName>
        <fullName evidence="2">histidine kinase</fullName>
        <ecNumber evidence="2">2.7.13.3</ecNumber>
    </recommendedName>
</protein>
<feature type="domain" description="Histidine kinase" evidence="10">
    <location>
        <begin position="512"/>
        <end position="730"/>
    </location>
</feature>
<evidence type="ECO:0000256" key="8">
    <source>
        <dbReference type="SAM" id="Coils"/>
    </source>
</evidence>
<dbReference type="InterPro" id="IPR005467">
    <property type="entry name" value="His_kinase_dom"/>
</dbReference>
<dbReference type="Proteomes" id="UP001172082">
    <property type="component" value="Unassembled WGS sequence"/>
</dbReference>
<evidence type="ECO:0000256" key="1">
    <source>
        <dbReference type="ARBA" id="ARBA00000085"/>
    </source>
</evidence>
<evidence type="ECO:0000256" key="6">
    <source>
        <dbReference type="ARBA" id="ARBA00023012"/>
    </source>
</evidence>
<evidence type="ECO:0000256" key="4">
    <source>
        <dbReference type="ARBA" id="ARBA00022679"/>
    </source>
</evidence>
<keyword evidence="6" id="KW-0902">Two-component regulatory system</keyword>
<name>A0ABT8KJG6_9BACT</name>
<evidence type="ECO:0000313" key="11">
    <source>
        <dbReference type="EMBL" id="MDN5200845.1"/>
    </source>
</evidence>
<accession>A0ABT8KJG6</accession>
<dbReference type="CDD" id="cd00082">
    <property type="entry name" value="HisKA"/>
    <property type="match status" value="1"/>
</dbReference>
<dbReference type="InterPro" id="IPR004358">
    <property type="entry name" value="Sig_transdc_His_kin-like_C"/>
</dbReference>
<dbReference type="InterPro" id="IPR036097">
    <property type="entry name" value="HisK_dim/P_sf"/>
</dbReference>
<keyword evidence="8" id="KW-0175">Coiled coil</keyword>
<evidence type="ECO:0000256" key="5">
    <source>
        <dbReference type="ARBA" id="ARBA00022777"/>
    </source>
</evidence>
<dbReference type="SMART" id="SM00028">
    <property type="entry name" value="TPR"/>
    <property type="match status" value="7"/>
</dbReference>
<dbReference type="PRINTS" id="PR00344">
    <property type="entry name" value="BCTRLSENSOR"/>
</dbReference>
<keyword evidence="9" id="KW-0812">Transmembrane</keyword>
<keyword evidence="9" id="KW-1133">Transmembrane helix</keyword>
<dbReference type="InterPro" id="IPR050736">
    <property type="entry name" value="Sensor_HK_Regulatory"/>
</dbReference>
<reference evidence="11" key="1">
    <citation type="submission" date="2023-06" db="EMBL/GenBank/DDBJ databases">
        <title>Genomic of Parafulvivirga corallium.</title>
        <authorList>
            <person name="Wang G."/>
        </authorList>
    </citation>
    <scope>NUCLEOTIDE SEQUENCE</scope>
    <source>
        <strain evidence="11">BMA10</strain>
    </source>
</reference>
<dbReference type="PANTHER" id="PTHR43711:SF1">
    <property type="entry name" value="HISTIDINE KINASE 1"/>
    <property type="match status" value="1"/>
</dbReference>
<feature type="repeat" description="TPR" evidence="7">
    <location>
        <begin position="200"/>
        <end position="233"/>
    </location>
</feature>
<dbReference type="SUPFAM" id="SSF48452">
    <property type="entry name" value="TPR-like"/>
    <property type="match status" value="2"/>
</dbReference>
<organism evidence="11 12">
    <name type="scientific">Splendidivirga corallicola</name>
    <dbReference type="NCBI Taxonomy" id="3051826"/>
    <lineage>
        <taxon>Bacteria</taxon>
        <taxon>Pseudomonadati</taxon>
        <taxon>Bacteroidota</taxon>
        <taxon>Cytophagia</taxon>
        <taxon>Cytophagales</taxon>
        <taxon>Splendidivirgaceae</taxon>
        <taxon>Splendidivirga</taxon>
    </lineage>
</organism>
<dbReference type="Pfam" id="PF13424">
    <property type="entry name" value="TPR_12"/>
    <property type="match status" value="2"/>
</dbReference>
<dbReference type="EMBL" id="JAUJEA010000002">
    <property type="protein sequence ID" value="MDN5200845.1"/>
    <property type="molecule type" value="Genomic_DNA"/>
</dbReference>
<evidence type="ECO:0000313" key="12">
    <source>
        <dbReference type="Proteomes" id="UP001172082"/>
    </source>
</evidence>
<dbReference type="Gene3D" id="1.10.287.130">
    <property type="match status" value="1"/>
</dbReference>
<keyword evidence="3" id="KW-0597">Phosphoprotein</keyword>
<dbReference type="Pfam" id="PF02518">
    <property type="entry name" value="HATPase_c"/>
    <property type="match status" value="1"/>
</dbReference>
<proteinExistence type="predicted"/>
<feature type="repeat" description="TPR" evidence="7">
    <location>
        <begin position="160"/>
        <end position="193"/>
    </location>
</feature>
<dbReference type="PANTHER" id="PTHR43711">
    <property type="entry name" value="TWO-COMPONENT HISTIDINE KINASE"/>
    <property type="match status" value="1"/>
</dbReference>
<keyword evidence="9" id="KW-0472">Membrane</keyword>
<dbReference type="InterPro" id="IPR003661">
    <property type="entry name" value="HisK_dim/P_dom"/>
</dbReference>
<keyword evidence="12" id="KW-1185">Reference proteome</keyword>
<dbReference type="SMART" id="SM00388">
    <property type="entry name" value="HisKA"/>
    <property type="match status" value="1"/>
</dbReference>
<dbReference type="InterPro" id="IPR003594">
    <property type="entry name" value="HATPase_dom"/>
</dbReference>
<dbReference type="InterPro" id="IPR019734">
    <property type="entry name" value="TPR_rpt"/>
</dbReference>
<keyword evidence="7" id="KW-0802">TPR repeat</keyword>
<dbReference type="Gene3D" id="1.25.40.10">
    <property type="entry name" value="Tetratricopeptide repeat domain"/>
    <property type="match status" value="2"/>
</dbReference>
<dbReference type="SUPFAM" id="SSF47384">
    <property type="entry name" value="Homodimeric domain of signal transducing histidine kinase"/>
    <property type="match status" value="1"/>
</dbReference>
<dbReference type="CDD" id="cd00075">
    <property type="entry name" value="HATPase"/>
    <property type="match status" value="1"/>
</dbReference>
<dbReference type="RefSeq" id="WP_346750875.1">
    <property type="nucleotide sequence ID" value="NZ_JAUJEA010000002.1"/>
</dbReference>
<dbReference type="SUPFAM" id="SSF55874">
    <property type="entry name" value="ATPase domain of HSP90 chaperone/DNA topoisomerase II/histidine kinase"/>
    <property type="match status" value="1"/>
</dbReference>
<comment type="caution">
    <text evidence="11">The sequence shown here is derived from an EMBL/GenBank/DDBJ whole genome shotgun (WGS) entry which is preliminary data.</text>
</comment>
<dbReference type="PROSITE" id="PS50109">
    <property type="entry name" value="HIS_KIN"/>
    <property type="match status" value="1"/>
</dbReference>
<dbReference type="SMART" id="SM00387">
    <property type="entry name" value="HATPase_c"/>
    <property type="match status" value="1"/>
</dbReference>
<sequence>MKLITYLGMIMLFIYISTLSFAQKKDSLLVALNNTHDTTRVNVLINLGLEYKSDSLDSAEYYLQKAIFLANKLSYNKGSLLSLGYLADVKWKQGNANEAINLYTEAIQKSREFHNKIQEGRNLQQLGKLYHGQSNYAQALMYFNTSKQLYELLNDQSAIAESLNFIGMIYDDQGDYVKALENYLKAYEIDEKLGNTEYIPGYLNNIAIIYKKQEQTDLALEYYLKALKMSENEGDEISSAITKVNIALVHKDARQFDQAIHMMDESLEVFEQDNDKQTLAIVYHNFGEIYKAKGDDHHRALDYLIRSISYAEEIGLKKVLAKNYASISEIYNEIRRHELALLNAKESFRIAEEIGSLEEIQEASLILSKFYSNSNEHEQALKYHQIFTKAKDSLFNESKSKLLSDVQAKFDFSQKEKEIEFLEKQNELQKVVANKEQNFNYVLIFGLILLLSLTGLAAFSFRNKLKTYAQLEKQKEEIDSQKKEIKTHREDLLKKNKALETLNKEKDEIIGIVAHDLRNPLTQVKGLISIVKATGSNLNNEQNQCLDTALQSTDRLNSMITRILDVQEIESKKLNLQLETFDLSSTVKTVVDDFKQMSNAKKIDIKTHLERKDCIIKADKSYTVQVIENLISNALKFSPMKCAVEVKVSRPNGRVRTEIIDQGPGLSEADKSKLFLKFQKLSARPTNNEKSTGLGLAIVKKYVEAMEGKVWCESKLGKGSNFIVEFEAAKKS</sequence>
<keyword evidence="5" id="KW-0418">Kinase</keyword>
<gene>
    <name evidence="11" type="ORF">QQ008_05720</name>
</gene>
<evidence type="ECO:0000256" key="9">
    <source>
        <dbReference type="SAM" id="Phobius"/>
    </source>
</evidence>
<comment type="catalytic activity">
    <reaction evidence="1">
        <text>ATP + protein L-histidine = ADP + protein N-phospho-L-histidine.</text>
        <dbReference type="EC" id="2.7.13.3"/>
    </reaction>
</comment>
<feature type="coiled-coil region" evidence="8">
    <location>
        <begin position="461"/>
        <end position="505"/>
    </location>
</feature>
<dbReference type="InterPro" id="IPR036890">
    <property type="entry name" value="HATPase_C_sf"/>
</dbReference>
<dbReference type="InterPro" id="IPR011990">
    <property type="entry name" value="TPR-like_helical_dom_sf"/>
</dbReference>
<dbReference type="Gene3D" id="3.30.565.10">
    <property type="entry name" value="Histidine kinase-like ATPase, C-terminal domain"/>
    <property type="match status" value="1"/>
</dbReference>
<dbReference type="EC" id="2.7.13.3" evidence="2"/>
<evidence type="ECO:0000259" key="10">
    <source>
        <dbReference type="PROSITE" id="PS50109"/>
    </source>
</evidence>
<evidence type="ECO:0000256" key="2">
    <source>
        <dbReference type="ARBA" id="ARBA00012438"/>
    </source>
</evidence>
<evidence type="ECO:0000256" key="3">
    <source>
        <dbReference type="ARBA" id="ARBA00022553"/>
    </source>
</evidence>
<dbReference type="PROSITE" id="PS50005">
    <property type="entry name" value="TPR"/>
    <property type="match status" value="2"/>
</dbReference>
<feature type="transmembrane region" description="Helical" evidence="9">
    <location>
        <begin position="439"/>
        <end position="461"/>
    </location>
</feature>